<dbReference type="KEGG" id="acom:CEW83_04990"/>
<proteinExistence type="predicted"/>
<dbReference type="Proteomes" id="UP000244930">
    <property type="component" value="Chromosome"/>
</dbReference>
<evidence type="ECO:0000313" key="1">
    <source>
        <dbReference type="EMBL" id="AWI74647.1"/>
    </source>
</evidence>
<keyword evidence="2" id="KW-1185">Reference proteome</keyword>
<accession>A0A2U8GLY5</accession>
<name>A0A2U8GLY5_9RHOO</name>
<reference evidence="1 2" key="1">
    <citation type="submission" date="2017-06" db="EMBL/GenBank/DDBJ databases">
        <title>Azoarcus.</title>
        <authorList>
            <person name="Woo J.-H."/>
            <person name="Kim H.-S."/>
        </authorList>
    </citation>
    <scope>NUCLEOTIDE SEQUENCE [LARGE SCALE GENOMIC DNA]</scope>
    <source>
        <strain evidence="1 2">TSPY31</strain>
    </source>
</reference>
<protein>
    <submittedName>
        <fullName evidence="1">Uncharacterized protein</fullName>
    </submittedName>
</protein>
<sequence>MKVPLITGFLRVVMGAAMLVCQTLDNTTTEEVLRIGPVAATAEQMQTDALLPLIGWLLVGGGEC</sequence>
<gene>
    <name evidence="1" type="ORF">CEW83_04990</name>
</gene>
<dbReference type="AlphaFoldDB" id="A0A2U8GLY5"/>
<evidence type="ECO:0000313" key="2">
    <source>
        <dbReference type="Proteomes" id="UP000244930"/>
    </source>
</evidence>
<organism evidence="1 2">
    <name type="scientific">Parazoarcus communis</name>
    <dbReference type="NCBI Taxonomy" id="41977"/>
    <lineage>
        <taxon>Bacteria</taxon>
        <taxon>Pseudomonadati</taxon>
        <taxon>Pseudomonadota</taxon>
        <taxon>Betaproteobacteria</taxon>
        <taxon>Rhodocyclales</taxon>
        <taxon>Zoogloeaceae</taxon>
        <taxon>Parazoarcus</taxon>
    </lineage>
</organism>
<dbReference type="EMBL" id="CP022187">
    <property type="protein sequence ID" value="AWI74647.1"/>
    <property type="molecule type" value="Genomic_DNA"/>
</dbReference>